<feature type="compositionally biased region" description="Basic residues" evidence="6">
    <location>
        <begin position="134"/>
        <end position="146"/>
    </location>
</feature>
<feature type="region of interest" description="Disordered" evidence="6">
    <location>
        <begin position="106"/>
        <end position="185"/>
    </location>
</feature>
<dbReference type="EMBL" id="HBHY01005275">
    <property type="protein sequence ID" value="CAE0131359.1"/>
    <property type="molecule type" value="Transcribed_RNA"/>
</dbReference>
<evidence type="ECO:0000256" key="2">
    <source>
        <dbReference type="ARBA" id="ARBA00022723"/>
    </source>
</evidence>
<evidence type="ECO:0000313" key="9">
    <source>
        <dbReference type="EMBL" id="CAE0131359.1"/>
    </source>
</evidence>
<dbReference type="GO" id="GO:0000786">
    <property type="term" value="C:nucleosome"/>
    <property type="evidence" value="ECO:0007669"/>
    <property type="project" value="InterPro"/>
</dbReference>
<evidence type="ECO:0000256" key="5">
    <source>
        <dbReference type="ARBA" id="ARBA00023242"/>
    </source>
</evidence>
<organism evidence="9">
    <name type="scientific">Prasinoderma singulare</name>
    <dbReference type="NCBI Taxonomy" id="676789"/>
    <lineage>
        <taxon>Eukaryota</taxon>
        <taxon>Viridiplantae</taxon>
        <taxon>Prasinodermophyta</taxon>
        <taxon>Prasinodermophyceae</taxon>
        <taxon>Prasinodermales</taxon>
        <taxon>Prasinodermaceae</taxon>
        <taxon>Prasinoderma</taxon>
    </lineage>
</organism>
<keyword evidence="2" id="KW-0479">Metal-binding</keyword>
<dbReference type="GO" id="GO:0005634">
    <property type="term" value="C:nucleus"/>
    <property type="evidence" value="ECO:0007669"/>
    <property type="project" value="UniProtKB-SubCell"/>
</dbReference>
<dbReference type="SMART" id="SM01336">
    <property type="entry name" value="zf-PARP"/>
    <property type="match status" value="1"/>
</dbReference>
<feature type="domain" description="H15" evidence="8">
    <location>
        <begin position="186"/>
        <end position="265"/>
    </location>
</feature>
<dbReference type="Gene3D" id="1.10.10.10">
    <property type="entry name" value="Winged helix-like DNA-binding domain superfamily/Winged helix DNA-binding domain"/>
    <property type="match status" value="1"/>
</dbReference>
<evidence type="ECO:0000256" key="3">
    <source>
        <dbReference type="ARBA" id="ARBA00022771"/>
    </source>
</evidence>
<accession>A0A7S3BCG6</accession>
<dbReference type="SUPFAM" id="SSF57716">
    <property type="entry name" value="Glucocorticoid receptor-like (DNA-binding domain)"/>
    <property type="match status" value="1"/>
</dbReference>
<dbReference type="GO" id="GO:0008270">
    <property type="term" value="F:zinc ion binding"/>
    <property type="evidence" value="ECO:0007669"/>
    <property type="project" value="UniProtKB-KW"/>
</dbReference>
<evidence type="ECO:0000256" key="4">
    <source>
        <dbReference type="ARBA" id="ARBA00022833"/>
    </source>
</evidence>
<dbReference type="AlphaFoldDB" id="A0A7S3BCG6"/>
<dbReference type="GO" id="GO:0006334">
    <property type="term" value="P:nucleosome assembly"/>
    <property type="evidence" value="ECO:0007669"/>
    <property type="project" value="InterPro"/>
</dbReference>
<dbReference type="Pfam" id="PF00645">
    <property type="entry name" value="zf-PARP"/>
    <property type="match status" value="1"/>
</dbReference>
<dbReference type="GO" id="GO:0003677">
    <property type="term" value="F:DNA binding"/>
    <property type="evidence" value="ECO:0007669"/>
    <property type="project" value="InterPro"/>
</dbReference>
<dbReference type="InterPro" id="IPR001510">
    <property type="entry name" value="Znf_PARP"/>
</dbReference>
<dbReference type="Pfam" id="PF00538">
    <property type="entry name" value="Linker_histone"/>
    <property type="match status" value="1"/>
</dbReference>
<reference evidence="9" key="1">
    <citation type="submission" date="2021-01" db="EMBL/GenBank/DDBJ databases">
        <authorList>
            <person name="Corre E."/>
            <person name="Pelletier E."/>
            <person name="Niang G."/>
            <person name="Scheremetjew M."/>
            <person name="Finn R."/>
            <person name="Kale V."/>
            <person name="Holt S."/>
            <person name="Cochrane G."/>
            <person name="Meng A."/>
            <person name="Brown T."/>
            <person name="Cohen L."/>
        </authorList>
    </citation>
    <scope>NUCLEOTIDE SEQUENCE</scope>
    <source>
        <strain evidence="9">RCC927</strain>
    </source>
</reference>
<comment type="subcellular location">
    <subcellularLocation>
        <location evidence="1">Nucleus</location>
    </subcellularLocation>
</comment>
<dbReference type="InterPro" id="IPR036388">
    <property type="entry name" value="WH-like_DNA-bd_sf"/>
</dbReference>
<dbReference type="PROSITE" id="PS50064">
    <property type="entry name" value="ZF_PARP_2"/>
    <property type="match status" value="1"/>
</dbReference>
<evidence type="ECO:0000259" key="7">
    <source>
        <dbReference type="PROSITE" id="PS50064"/>
    </source>
</evidence>
<feature type="compositionally biased region" description="Basic residues" evidence="6">
    <location>
        <begin position="166"/>
        <end position="176"/>
    </location>
</feature>
<keyword evidence="5" id="KW-0539">Nucleus</keyword>
<dbReference type="InterPro" id="IPR036957">
    <property type="entry name" value="Znf_PARP_sf"/>
</dbReference>
<keyword evidence="4" id="KW-0862">Zinc</keyword>
<dbReference type="PROSITE" id="PS51504">
    <property type="entry name" value="H15"/>
    <property type="match status" value="1"/>
</dbReference>
<name>A0A7S3BCG6_9VIRI</name>
<proteinExistence type="predicted"/>
<evidence type="ECO:0000256" key="6">
    <source>
        <dbReference type="SAM" id="MobiDB-lite"/>
    </source>
</evidence>
<evidence type="ECO:0000259" key="8">
    <source>
        <dbReference type="PROSITE" id="PS51504"/>
    </source>
</evidence>
<dbReference type="Gene3D" id="3.30.1740.10">
    <property type="entry name" value="Zinc finger, PARP-type"/>
    <property type="match status" value="1"/>
</dbReference>
<sequence length="265" mass="28159">MPYVLEAARSGWSKCTGKCKTIIPAGDVRFGSISDGDSNVGYDRTYWRRLGCVTARQAQNVLQAVGGFENVDGFAGLSAEQQDAVLSRELELLGGGEQAEAVVQQGGALSPRPPNIAATPAESPLPQKAITKGGPKKPKSAKKTGTKAKGEPKPKKVATPKATKTITKKAVKKRAKAPPPPAQEQAAHTWTEYVCEATRALATRRKAVSAPKLMAYIKSEFPSALKGRGAVAHTDKAVKSYFKKALKKALEDGGLKKIKNSYCLA</sequence>
<feature type="domain" description="PARP-type" evidence="7">
    <location>
        <begin position="3"/>
        <end position="85"/>
    </location>
</feature>
<dbReference type="InterPro" id="IPR005818">
    <property type="entry name" value="Histone_H1/H5_H15"/>
</dbReference>
<evidence type="ECO:0008006" key="10">
    <source>
        <dbReference type="Google" id="ProtNLM"/>
    </source>
</evidence>
<protein>
    <recommendedName>
        <fullName evidence="10">PARP-type domain-containing protein</fullName>
    </recommendedName>
</protein>
<keyword evidence="3" id="KW-0863">Zinc-finger</keyword>
<evidence type="ECO:0000256" key="1">
    <source>
        <dbReference type="ARBA" id="ARBA00004123"/>
    </source>
</evidence>
<gene>
    <name evidence="9" type="ORF">PSIN1315_LOCUS3423</name>
</gene>